<dbReference type="SUPFAM" id="SSF100920">
    <property type="entry name" value="Heat shock protein 70kD (HSP70), peptide-binding domain"/>
    <property type="match status" value="1"/>
</dbReference>
<dbReference type="PROSITE" id="PS00135">
    <property type="entry name" value="TRYPSIN_SER"/>
    <property type="match status" value="1"/>
</dbReference>
<dbReference type="FunFam" id="2.60.34.10:FF:000002">
    <property type="entry name" value="Heat shock 70 kDa"/>
    <property type="match status" value="1"/>
</dbReference>
<evidence type="ECO:0000256" key="7">
    <source>
        <dbReference type="ARBA" id="ARBA00022825"/>
    </source>
</evidence>
<dbReference type="PANTHER" id="PTHR19375">
    <property type="entry name" value="HEAT SHOCK PROTEIN 70KDA"/>
    <property type="match status" value="1"/>
</dbReference>
<dbReference type="CDD" id="cd00190">
    <property type="entry name" value="Tryp_SPc"/>
    <property type="match status" value="1"/>
</dbReference>
<keyword evidence="3 14" id="KW-0645">Protease</keyword>
<reference evidence="16 17" key="1">
    <citation type="journal article" date="2019" name="Genome Biol. Evol.">
        <title>Whole-Genome Sequencing of the Giant Devil Catfish, Bagarius yarrelli.</title>
        <authorList>
            <person name="Jiang W."/>
            <person name="Lv Y."/>
            <person name="Cheng L."/>
            <person name="Yang K."/>
            <person name="Chao B."/>
            <person name="Wang X."/>
            <person name="Li Y."/>
            <person name="Pan X."/>
            <person name="You X."/>
            <person name="Zhang Y."/>
            <person name="Yang J."/>
            <person name="Li J."/>
            <person name="Zhang X."/>
            <person name="Liu S."/>
            <person name="Sun C."/>
            <person name="Yang J."/>
            <person name="Shi Q."/>
        </authorList>
    </citation>
    <scope>NUCLEOTIDE SEQUENCE [LARGE SCALE GENOMIC DNA]</scope>
    <source>
        <strain evidence="16">JWS20170419001</strain>
        <tissue evidence="16">Muscle</tissue>
    </source>
</reference>
<dbReference type="AlphaFoldDB" id="A0A556U5Z4"/>
<comment type="similarity">
    <text evidence="2">Belongs to the heat shock protein 70 family.</text>
</comment>
<comment type="caution">
    <text evidence="16">The sequence shown here is derived from an EMBL/GenBank/DDBJ whole genome shotgun (WGS) entry which is preliminary data.</text>
</comment>
<proteinExistence type="inferred from homology"/>
<keyword evidence="9 16" id="KW-0346">Stress response</keyword>
<dbReference type="GO" id="GO:0007586">
    <property type="term" value="P:digestion"/>
    <property type="evidence" value="ECO:0007669"/>
    <property type="project" value="UniProtKB-KW"/>
</dbReference>
<dbReference type="Gene3D" id="3.90.640.10">
    <property type="entry name" value="Actin, Chain A, domain 4"/>
    <property type="match status" value="1"/>
</dbReference>
<dbReference type="Pfam" id="PF00089">
    <property type="entry name" value="Trypsin"/>
    <property type="match status" value="1"/>
</dbReference>
<dbReference type="FunFam" id="3.30.420.40:FF:000172">
    <property type="entry name" value="Heat shock 70 kDa protein"/>
    <property type="match status" value="1"/>
</dbReference>
<dbReference type="PROSITE" id="PS50240">
    <property type="entry name" value="TRYPSIN_DOM"/>
    <property type="match status" value="1"/>
</dbReference>
<dbReference type="GO" id="GO:0004252">
    <property type="term" value="F:serine-type endopeptidase activity"/>
    <property type="evidence" value="ECO:0007669"/>
    <property type="project" value="UniProtKB-EC"/>
</dbReference>
<dbReference type="FunFam" id="3.30.420.40:FF:000028">
    <property type="entry name" value="heat shock 70 kDa protein-like"/>
    <property type="match status" value="1"/>
</dbReference>
<dbReference type="FunFam" id="3.30.420.40:FF:000135">
    <property type="entry name" value="Heat shock cognate 71 kDa protein"/>
    <property type="match status" value="1"/>
</dbReference>
<dbReference type="FunFam" id="1.20.1270.10:FF:000003">
    <property type="entry name" value="heat shock cognate 71 kDa protein-like"/>
    <property type="match status" value="1"/>
</dbReference>
<dbReference type="SUPFAM" id="SSF100934">
    <property type="entry name" value="Heat shock protein 70kD (HSP70), C-terminal subdomain"/>
    <property type="match status" value="1"/>
</dbReference>
<dbReference type="Pfam" id="PF00012">
    <property type="entry name" value="HSP70"/>
    <property type="match status" value="1"/>
</dbReference>
<evidence type="ECO:0000256" key="6">
    <source>
        <dbReference type="ARBA" id="ARBA00022801"/>
    </source>
</evidence>
<dbReference type="SMART" id="SM00020">
    <property type="entry name" value="Tryp_SPc"/>
    <property type="match status" value="1"/>
</dbReference>
<dbReference type="GO" id="GO:0005524">
    <property type="term" value="F:ATP binding"/>
    <property type="evidence" value="ECO:0007669"/>
    <property type="project" value="UniProtKB-KW"/>
</dbReference>
<dbReference type="PROSITE" id="PS00329">
    <property type="entry name" value="HSP70_2"/>
    <property type="match status" value="1"/>
</dbReference>
<keyword evidence="5" id="KW-0222">Digestion</keyword>
<dbReference type="InterPro" id="IPR043504">
    <property type="entry name" value="Peptidase_S1_PA_chymotrypsin"/>
</dbReference>
<keyword evidence="6 14" id="KW-0378">Hydrolase</keyword>
<dbReference type="InterPro" id="IPR029047">
    <property type="entry name" value="HSP70_peptide-bd_sf"/>
</dbReference>
<evidence type="ECO:0000256" key="3">
    <source>
        <dbReference type="ARBA" id="ARBA00022670"/>
    </source>
</evidence>
<dbReference type="InterPro" id="IPR018181">
    <property type="entry name" value="Heat_shock_70_CS"/>
</dbReference>
<keyword evidence="8" id="KW-0067">ATP-binding</keyword>
<dbReference type="EC" id="3.4.21.1" evidence="13"/>
<evidence type="ECO:0000256" key="10">
    <source>
        <dbReference type="ARBA" id="ARBA00023145"/>
    </source>
</evidence>
<keyword evidence="10" id="KW-0865">Zymogen</keyword>
<name>A0A556U5Z4_BAGYA</name>
<dbReference type="FunFam" id="2.40.10.10:FF:000181">
    <property type="entry name" value="Chymotrypsinogen A"/>
    <property type="match status" value="1"/>
</dbReference>
<dbReference type="InterPro" id="IPR033116">
    <property type="entry name" value="TRYPSIN_SER"/>
</dbReference>
<dbReference type="GO" id="GO:0006508">
    <property type="term" value="P:proteolysis"/>
    <property type="evidence" value="ECO:0007669"/>
    <property type="project" value="UniProtKB-KW"/>
</dbReference>
<evidence type="ECO:0000256" key="9">
    <source>
        <dbReference type="ARBA" id="ARBA00023016"/>
    </source>
</evidence>
<organism evidence="16 17">
    <name type="scientific">Bagarius yarrelli</name>
    <name type="common">Goonch</name>
    <name type="synonym">Bagrus yarrelli</name>
    <dbReference type="NCBI Taxonomy" id="175774"/>
    <lineage>
        <taxon>Eukaryota</taxon>
        <taxon>Metazoa</taxon>
        <taxon>Chordata</taxon>
        <taxon>Craniata</taxon>
        <taxon>Vertebrata</taxon>
        <taxon>Euteleostomi</taxon>
        <taxon>Actinopterygii</taxon>
        <taxon>Neopterygii</taxon>
        <taxon>Teleostei</taxon>
        <taxon>Ostariophysi</taxon>
        <taxon>Siluriformes</taxon>
        <taxon>Sisoridae</taxon>
        <taxon>Sisorinae</taxon>
        <taxon>Bagarius</taxon>
    </lineage>
</organism>
<sequence length="875" mass="95560">MSKGPAVGIDLGTTYSCVGIFQHGKVEIIANDQGNRTTPSYVAFTDTERLIGDAAKNQVAMNPNNTVFDAKRLIGRRYDDTVVQSDMKHWPFKVVSDGGKPKVEVEYKGEIKTFYPEEVSSMVLTKMKEISEAYLGKTVTNAVITVPAYFNDSQRQATKDAGTISGLNVLRIINEPTAAAIAYGLDKKVGGERNVLIFDLGGGTFDVSILTIEDGIFEVKSTAGDTHLGGEDFDNRMVNHFINEFKRKFKKDITGNKRAVRRLRTACERAKRTLSSSTQASIEIDSLYEGADFYTSITRARFEELNADLFRGTLDPVEKALHDAKMDKAQIHDIVLVGGSTRIPKIQKLLQDFFNGRDLNKSINPDEAVAYGAAVQAAILSGDKSENVQDLLLLDVTPLSLGIETAGGVMTVLIKRNTTIPTKQTQTFTTYSDNQPGVLIQVYEGERAMTKDNNILGKFELTGIPPAPRGVPQIEVTFDIDANGILNVSAVDKSTGKENKITITNDKGRLSKEDIERMVQEAEKYKAEDDVQREKVTAKNTLESLAFNMKSTVEDEKLKDKISTEDKKTIVDKCNEVIAWLDRNQTAEKDEYEHQQKELEKVCNPIITKLYQGSGGMPGGMPGGPGGFPGGCGIPSIKPQISGYNKIVNGENAVPGSWPWQVSLQDSTGFHFCGGSLITPYWVVTAAHCRVTPSRHVVVLGEHDRASNAEPIQVKYISKAISHPYYNSQNFNNDITLLKLSTPAQLTPRVSTVCLATSSTNVPAGTRCVTTGWGKTAFTSSPNILQQTALPILSLPQCQKYWGSGIFDSMICAGASGVSSCQGDSGGPLVCESNGVWHQVGIVSWGTTNCNVYTPAVYSRVSYLRSWIDQIVASN</sequence>
<keyword evidence="7 14" id="KW-0720">Serine protease</keyword>
<dbReference type="PRINTS" id="PR00301">
    <property type="entry name" value="HEATSHOCK70"/>
</dbReference>
<comment type="subcellular location">
    <subcellularLocation>
        <location evidence="1">Secreted</location>
        <location evidence="1">Extracellular space</location>
    </subcellularLocation>
</comment>
<dbReference type="PROSITE" id="PS01036">
    <property type="entry name" value="HSP70_3"/>
    <property type="match status" value="1"/>
</dbReference>
<dbReference type="PROSITE" id="PS00134">
    <property type="entry name" value="TRYPSIN_HIS"/>
    <property type="match status" value="1"/>
</dbReference>
<dbReference type="InterPro" id="IPR009003">
    <property type="entry name" value="Peptidase_S1_PA"/>
</dbReference>
<dbReference type="CDD" id="cd10233">
    <property type="entry name" value="ASKHA_NBD_HSP70_HSPA1"/>
    <property type="match status" value="1"/>
</dbReference>
<keyword evidence="4" id="KW-0547">Nucleotide-binding</keyword>
<dbReference type="FunFam" id="3.30.30.30:FF:000001">
    <property type="entry name" value="heat shock 70 kDa protein-like"/>
    <property type="match status" value="1"/>
</dbReference>
<evidence type="ECO:0000313" key="17">
    <source>
        <dbReference type="Proteomes" id="UP000319801"/>
    </source>
</evidence>
<dbReference type="PROSITE" id="PS00297">
    <property type="entry name" value="HSP70_1"/>
    <property type="match status" value="1"/>
</dbReference>
<evidence type="ECO:0000259" key="15">
    <source>
        <dbReference type="PROSITE" id="PS50240"/>
    </source>
</evidence>
<evidence type="ECO:0000256" key="12">
    <source>
        <dbReference type="ARBA" id="ARBA00040611"/>
    </source>
</evidence>
<evidence type="ECO:0000256" key="14">
    <source>
        <dbReference type="RuleBase" id="RU363034"/>
    </source>
</evidence>
<dbReference type="Gene3D" id="2.60.34.10">
    <property type="entry name" value="Substrate Binding Domain Of DNAk, Chain A, domain 1"/>
    <property type="match status" value="1"/>
</dbReference>
<dbReference type="SUPFAM" id="SSF50494">
    <property type="entry name" value="Trypsin-like serine proteases"/>
    <property type="match status" value="1"/>
</dbReference>
<evidence type="ECO:0000256" key="8">
    <source>
        <dbReference type="ARBA" id="ARBA00022840"/>
    </source>
</evidence>
<dbReference type="Gene3D" id="3.30.30.30">
    <property type="match status" value="1"/>
</dbReference>
<dbReference type="GO" id="GO:0005576">
    <property type="term" value="C:extracellular region"/>
    <property type="evidence" value="ECO:0007669"/>
    <property type="project" value="UniProtKB-SubCell"/>
</dbReference>
<dbReference type="Gene3D" id="3.30.420.40">
    <property type="match status" value="2"/>
</dbReference>
<dbReference type="InterPro" id="IPR029048">
    <property type="entry name" value="HSP70_C_sf"/>
</dbReference>
<dbReference type="OrthoDB" id="8695535at2759"/>
<dbReference type="Gene3D" id="1.20.1270.10">
    <property type="match status" value="1"/>
</dbReference>
<dbReference type="InterPro" id="IPR001254">
    <property type="entry name" value="Trypsin_dom"/>
</dbReference>
<dbReference type="NCBIfam" id="NF001413">
    <property type="entry name" value="PRK00290.1"/>
    <property type="match status" value="1"/>
</dbReference>
<evidence type="ECO:0000256" key="1">
    <source>
        <dbReference type="ARBA" id="ARBA00004239"/>
    </source>
</evidence>
<keyword evidence="11" id="KW-1015">Disulfide bond</keyword>
<dbReference type="FunFam" id="2.40.10.10:FF:000176">
    <property type="entry name" value="Chymotrypsinogen A"/>
    <property type="match status" value="1"/>
</dbReference>
<evidence type="ECO:0000256" key="5">
    <source>
        <dbReference type="ARBA" id="ARBA00022757"/>
    </source>
</evidence>
<gene>
    <name evidence="16" type="ORF">Baya_8539</name>
</gene>
<dbReference type="Gene3D" id="2.40.10.10">
    <property type="entry name" value="Trypsin-like serine proteases"/>
    <property type="match status" value="3"/>
</dbReference>
<dbReference type="SUPFAM" id="SSF53067">
    <property type="entry name" value="Actin-like ATPase domain"/>
    <property type="match status" value="2"/>
</dbReference>
<dbReference type="InterPro" id="IPR018114">
    <property type="entry name" value="TRYPSIN_HIS"/>
</dbReference>
<evidence type="ECO:0000256" key="2">
    <source>
        <dbReference type="ARBA" id="ARBA00007381"/>
    </source>
</evidence>
<evidence type="ECO:0000256" key="13">
    <source>
        <dbReference type="ARBA" id="ARBA00044036"/>
    </source>
</evidence>
<evidence type="ECO:0000256" key="4">
    <source>
        <dbReference type="ARBA" id="ARBA00022741"/>
    </source>
</evidence>
<dbReference type="GO" id="GO:0140662">
    <property type="term" value="F:ATP-dependent protein folding chaperone"/>
    <property type="evidence" value="ECO:0007669"/>
    <property type="project" value="InterPro"/>
</dbReference>
<evidence type="ECO:0000256" key="11">
    <source>
        <dbReference type="ARBA" id="ARBA00023157"/>
    </source>
</evidence>
<dbReference type="EMBL" id="VCAZ01000052">
    <property type="protein sequence ID" value="TSN03403.1"/>
    <property type="molecule type" value="Genomic_DNA"/>
</dbReference>
<evidence type="ECO:0000313" key="16">
    <source>
        <dbReference type="EMBL" id="TSN03403.1"/>
    </source>
</evidence>
<dbReference type="FunFam" id="3.90.640.10:FF:000134">
    <property type="entry name" value="Heat shock cognate 71 kDa protein"/>
    <property type="match status" value="1"/>
</dbReference>
<dbReference type="InterPro" id="IPR013126">
    <property type="entry name" value="Hsp_70_fam"/>
</dbReference>
<dbReference type="Proteomes" id="UP000319801">
    <property type="component" value="Unassembled WGS sequence"/>
</dbReference>
<keyword evidence="17" id="KW-1185">Reference proteome</keyword>
<feature type="domain" description="Peptidase S1" evidence="15">
    <location>
        <begin position="647"/>
        <end position="873"/>
    </location>
</feature>
<accession>A0A556U5Z4</accession>
<dbReference type="FunFam" id="3.30.420.40:FF:000026">
    <property type="entry name" value="Heat shock protein 70"/>
    <property type="match status" value="1"/>
</dbReference>
<protein>
    <recommendedName>
        <fullName evidence="12">Heat shock cognate 71 kDa protein</fullName>
        <ecNumber evidence="13">3.4.21.1</ecNumber>
    </recommendedName>
</protein>
<dbReference type="InterPro" id="IPR043129">
    <property type="entry name" value="ATPase_NBD"/>
</dbReference>